<evidence type="ECO:0000256" key="9">
    <source>
        <dbReference type="ARBA" id="ARBA00022989"/>
    </source>
</evidence>
<evidence type="ECO:0000256" key="2">
    <source>
        <dbReference type="ARBA" id="ARBA00004141"/>
    </source>
</evidence>
<dbReference type="EC" id="2.5.1.39" evidence="11 12"/>
<evidence type="ECO:0000256" key="4">
    <source>
        <dbReference type="ARBA" id="ARBA00022475"/>
    </source>
</evidence>
<dbReference type="PROSITE" id="PS00943">
    <property type="entry name" value="UBIA"/>
    <property type="match status" value="1"/>
</dbReference>
<dbReference type="InterPro" id="IPR030470">
    <property type="entry name" value="UbiA_prenylTrfase_CS"/>
</dbReference>
<evidence type="ECO:0000256" key="3">
    <source>
        <dbReference type="ARBA" id="ARBA00005985"/>
    </source>
</evidence>
<reference evidence="13" key="1">
    <citation type="journal article" date="2021" name="Int. J. Syst. Evol. Microbiol.">
        <title>Bradyrhizobium septentrionale sp. nov. (sv. septentrionale) and Bradyrhizobium quebecense sp. nov. (sv. septentrionale) associated with legumes native to Canada possess rearranged symbiosis genes and numerous insertion sequences.</title>
        <authorList>
            <person name="Bromfield E.S.P."/>
            <person name="Cloutier S."/>
        </authorList>
    </citation>
    <scope>NUCLEOTIDE SEQUENCE</scope>
    <source>
        <strain evidence="13">12S5</strain>
    </source>
</reference>
<gene>
    <name evidence="11" type="primary">ubiA</name>
    <name evidence="13" type="ORF">J4P68_11935</name>
</gene>
<keyword evidence="11" id="KW-0460">Magnesium</keyword>
<feature type="transmembrane region" description="Helical" evidence="11">
    <location>
        <begin position="162"/>
        <end position="180"/>
    </location>
</feature>
<keyword evidence="6 11" id="KW-0808">Transferase</keyword>
<proteinExistence type="inferred from homology"/>
<feature type="transmembrane region" description="Helical" evidence="11">
    <location>
        <begin position="232"/>
        <end position="249"/>
    </location>
</feature>
<dbReference type="PANTHER" id="PTHR11048">
    <property type="entry name" value="PRENYLTRANSFERASES"/>
    <property type="match status" value="1"/>
</dbReference>
<accession>A0ABS3MFI4</accession>
<feature type="transmembrane region" description="Helical" evidence="11">
    <location>
        <begin position="109"/>
        <end position="129"/>
    </location>
</feature>
<dbReference type="InterPro" id="IPR039653">
    <property type="entry name" value="Prenyltransferase"/>
</dbReference>
<comment type="pathway">
    <text evidence="11">Cofactor biosynthesis; ubiquinone biosynthesis.</text>
</comment>
<evidence type="ECO:0000256" key="11">
    <source>
        <dbReference type="HAMAP-Rule" id="MF_01635"/>
    </source>
</evidence>
<keyword evidence="8 11" id="KW-0812">Transmembrane</keyword>
<keyword evidence="4 11" id="KW-1003">Cell membrane</keyword>
<protein>
    <recommendedName>
        <fullName evidence="11 12">4-hydroxybenzoate octaprenyltransferase</fullName>
        <ecNumber evidence="11 12">2.5.1.39</ecNumber>
    </recommendedName>
    <alternativeName>
        <fullName evidence="11">4-HB polyprenyltransferase</fullName>
    </alternativeName>
</protein>
<dbReference type="InterPro" id="IPR006370">
    <property type="entry name" value="HB_polyprenyltransferase-like"/>
</dbReference>
<evidence type="ECO:0000256" key="12">
    <source>
        <dbReference type="NCBIfam" id="TIGR01474"/>
    </source>
</evidence>
<keyword evidence="9 11" id="KW-1133">Transmembrane helix</keyword>
<feature type="transmembrane region" description="Helical" evidence="11">
    <location>
        <begin position="135"/>
        <end position="153"/>
    </location>
</feature>
<comment type="caution">
    <text evidence="13">The sequence shown here is derived from an EMBL/GenBank/DDBJ whole genome shotgun (WGS) entry which is preliminary data.</text>
</comment>
<dbReference type="Pfam" id="PF01040">
    <property type="entry name" value="UbiA"/>
    <property type="match status" value="1"/>
</dbReference>
<name>A0ABS3MFI4_9BRAD</name>
<dbReference type="Gene3D" id="1.10.357.140">
    <property type="entry name" value="UbiA prenyltransferase"/>
    <property type="match status" value="1"/>
</dbReference>
<organism evidence="13 14">
    <name type="scientific">Bradyrhizobium quebecense</name>
    <dbReference type="NCBI Taxonomy" id="2748629"/>
    <lineage>
        <taxon>Bacteria</taxon>
        <taxon>Pseudomonadati</taxon>
        <taxon>Pseudomonadota</taxon>
        <taxon>Alphaproteobacteria</taxon>
        <taxon>Hyphomicrobiales</taxon>
        <taxon>Nitrobacteraceae</taxon>
        <taxon>Bradyrhizobium</taxon>
    </lineage>
</organism>
<dbReference type="PANTHER" id="PTHR11048:SF28">
    <property type="entry name" value="4-HYDROXYBENZOATE POLYPRENYLTRANSFERASE, MITOCHONDRIAL"/>
    <property type="match status" value="1"/>
</dbReference>
<dbReference type="HAMAP" id="MF_01635">
    <property type="entry name" value="UbiA"/>
    <property type="match status" value="1"/>
</dbReference>
<comment type="function">
    <text evidence="11">Catalyzes the prenylation of para-hydroxybenzoate (PHB) with an all-trans polyprenyl group. Mediates the second step in the final reaction sequence of ubiquinone-8 (UQ-8) biosynthesis, which is the condensation of the polyisoprenoid side chain with PHB, generating the first membrane-bound Q intermediate 3-octaprenyl-4-hydroxybenzoate.</text>
</comment>
<keyword evidence="14" id="KW-1185">Reference proteome</keyword>
<feature type="transmembrane region" description="Helical" evidence="11">
    <location>
        <begin position="186"/>
        <end position="205"/>
    </location>
</feature>
<sequence length="310" mass="34079">MSEVSARVADSTGNWVDTHAPVWSRPYLRLARYDRPIGSWLLLMPCWWSAALAAGVAHDVRSLPLVVLLFFIGAFVMRGAGCTWNDITDRDLDAKVERTRSRPIPAGQVTVRQAVVFMVLQALIGLLVLLQFNRFAVMTGIASLVIVAIYPFMKRITWWPQVVLGLAFSYGALMGFAVTLERIDAAAIALYAGSIAWVIAYDTIYAHQDAEDDALIGVKSTARLFGARTHRALVIFYGLAVLLIGVAFALAGARWPAWIGLAAFALHLAWQVRRLDTSDPALCLRIFKSNRDAGFILFASLVVDAMLRAA</sequence>
<keyword evidence="7 11" id="KW-0831">Ubiquinone biosynthesis</keyword>
<dbReference type="CDD" id="cd13959">
    <property type="entry name" value="PT_UbiA_COQ2"/>
    <property type="match status" value="1"/>
</dbReference>
<comment type="catalytic activity">
    <reaction evidence="11">
        <text>all-trans-octaprenyl diphosphate + 4-hydroxybenzoate = 4-hydroxy-3-(all-trans-octaprenyl)benzoate + diphosphate</text>
        <dbReference type="Rhea" id="RHEA:27782"/>
        <dbReference type="ChEBI" id="CHEBI:1617"/>
        <dbReference type="ChEBI" id="CHEBI:17879"/>
        <dbReference type="ChEBI" id="CHEBI:33019"/>
        <dbReference type="ChEBI" id="CHEBI:57711"/>
        <dbReference type="EC" id="2.5.1.39"/>
    </reaction>
</comment>
<evidence type="ECO:0000256" key="1">
    <source>
        <dbReference type="ARBA" id="ARBA00001946"/>
    </source>
</evidence>
<dbReference type="NCBIfam" id="TIGR01474">
    <property type="entry name" value="ubiA_proteo"/>
    <property type="match status" value="1"/>
</dbReference>
<evidence type="ECO:0000256" key="5">
    <source>
        <dbReference type="ARBA" id="ARBA00022519"/>
    </source>
</evidence>
<evidence type="ECO:0000256" key="6">
    <source>
        <dbReference type="ARBA" id="ARBA00022679"/>
    </source>
</evidence>
<comment type="cofactor">
    <cofactor evidence="1 11">
        <name>Mg(2+)</name>
        <dbReference type="ChEBI" id="CHEBI:18420"/>
    </cofactor>
</comment>
<comment type="similarity">
    <text evidence="3 11">Belongs to the UbiA prenyltransferase family.</text>
</comment>
<dbReference type="InterPro" id="IPR000537">
    <property type="entry name" value="UbiA_prenyltransferase"/>
</dbReference>
<dbReference type="Proteomes" id="UP000692816">
    <property type="component" value="Unassembled WGS sequence"/>
</dbReference>
<evidence type="ECO:0000256" key="10">
    <source>
        <dbReference type="ARBA" id="ARBA00023136"/>
    </source>
</evidence>
<feature type="transmembrane region" description="Helical" evidence="11">
    <location>
        <begin position="37"/>
        <end position="57"/>
    </location>
</feature>
<comment type="subcellular location">
    <subcellularLocation>
        <location evidence="11">Cell inner membrane</location>
        <topology evidence="11">Multi-pass membrane protein</topology>
    </subcellularLocation>
    <subcellularLocation>
        <location evidence="2">Membrane</location>
        <topology evidence="2">Multi-pass membrane protein</topology>
    </subcellularLocation>
</comment>
<evidence type="ECO:0000313" key="13">
    <source>
        <dbReference type="EMBL" id="MBO1430146.1"/>
    </source>
</evidence>
<dbReference type="InterPro" id="IPR044878">
    <property type="entry name" value="UbiA_sf"/>
</dbReference>
<evidence type="ECO:0000256" key="7">
    <source>
        <dbReference type="ARBA" id="ARBA00022688"/>
    </source>
</evidence>
<feature type="transmembrane region" description="Helical" evidence="11">
    <location>
        <begin position="63"/>
        <end position="88"/>
    </location>
</feature>
<dbReference type="RefSeq" id="WP_207832767.1">
    <property type="nucleotide sequence ID" value="NZ_CP088282.1"/>
</dbReference>
<evidence type="ECO:0000313" key="14">
    <source>
        <dbReference type="Proteomes" id="UP000692816"/>
    </source>
</evidence>
<dbReference type="Gene3D" id="1.20.120.1780">
    <property type="entry name" value="UbiA prenyltransferase"/>
    <property type="match status" value="1"/>
</dbReference>
<keyword evidence="5 11" id="KW-0997">Cell inner membrane</keyword>
<evidence type="ECO:0000256" key="8">
    <source>
        <dbReference type="ARBA" id="ARBA00022692"/>
    </source>
</evidence>
<dbReference type="EMBL" id="JAGEPA010000001">
    <property type="protein sequence ID" value="MBO1430146.1"/>
    <property type="molecule type" value="Genomic_DNA"/>
</dbReference>
<keyword evidence="10 11" id="KW-0472">Membrane</keyword>